<gene>
    <name evidence="12" type="ORF">WN50_33400</name>
    <name evidence="11" type="ORF">WN50_34545</name>
</gene>
<evidence type="ECO:0000313" key="12">
    <source>
        <dbReference type="EMBL" id="KMW70689.1"/>
    </source>
</evidence>
<evidence type="ECO:0000259" key="10">
    <source>
        <dbReference type="Pfam" id="PF12323"/>
    </source>
</evidence>
<evidence type="ECO:0000313" key="11">
    <source>
        <dbReference type="EMBL" id="KMW70545.1"/>
    </source>
</evidence>
<evidence type="ECO:0000256" key="3">
    <source>
        <dbReference type="ARBA" id="ARBA00022723"/>
    </source>
</evidence>
<dbReference type="Pfam" id="PF12323">
    <property type="entry name" value="HTH_OrfB_IS605"/>
    <property type="match status" value="1"/>
</dbReference>
<feature type="domain" description="Probable transposase IS891/IS1136/IS1341" evidence="8">
    <location>
        <begin position="194"/>
        <end position="288"/>
    </location>
</feature>
<feature type="domain" description="Cas12f1-like TNB" evidence="9">
    <location>
        <begin position="306"/>
        <end position="372"/>
    </location>
</feature>
<dbReference type="InterPro" id="IPR001959">
    <property type="entry name" value="Transposase"/>
</dbReference>
<dbReference type="AlphaFoldDB" id="A0A0J9EZC9"/>
<keyword evidence="5" id="KW-0238">DNA-binding</keyword>
<organism evidence="11 13">
    <name type="scientific">Limnoraphis robusta CS-951</name>
    <dbReference type="NCBI Taxonomy" id="1637645"/>
    <lineage>
        <taxon>Bacteria</taxon>
        <taxon>Bacillati</taxon>
        <taxon>Cyanobacteriota</taxon>
        <taxon>Cyanophyceae</taxon>
        <taxon>Oscillatoriophycideae</taxon>
        <taxon>Oscillatoriales</taxon>
        <taxon>Sirenicapillariaceae</taxon>
        <taxon>Limnoraphis</taxon>
    </lineage>
</organism>
<evidence type="ECO:0000256" key="4">
    <source>
        <dbReference type="ARBA" id="ARBA00022833"/>
    </source>
</evidence>
<name>A0A0J9EZC9_9CYAN</name>
<reference evidence="11 13" key="1">
    <citation type="submission" date="2015-06" db="EMBL/GenBank/DDBJ databases">
        <title>Draft genome assembly of filamentous brackish cyanobacterium Limnoraphis robusta strain CS-951.</title>
        <authorList>
            <person name="Willis A."/>
            <person name="Parks M."/>
            <person name="Burford M.A."/>
        </authorList>
    </citation>
    <scope>NUCLEOTIDE SEQUENCE [LARGE SCALE GENOMIC DNA]</scope>
    <source>
        <strain evidence="11 13">CS-951</strain>
    </source>
</reference>
<dbReference type="Pfam" id="PF01385">
    <property type="entry name" value="OrfB_IS605"/>
    <property type="match status" value="1"/>
</dbReference>
<sequence length="424" mass="48929">MLSLTYEFKLIPDQRQIEVIENTLNVCRSVWNFALRERKDWINSRKSPVNSCSLEKEYIIPADTPYPGYHSQAKALTEAKKKDERLSCVNAQVLQQVLRSLDRAFVDMQSKKKGFPRFKNKYRLRSFVYPQMLKDCVQGNQIKLPQLGWIKFRKSRDIPEGFEVKQARIVRRASGYFVMLSLQLDVSVPDVPFHGHPLGIDLGLDKFLATSDGELVARPRFLNQLHRELKLLQRRLRNKQKGSNNRHKLNQRIARLHQRISDTRKDWHFQLAHHLCDQAEAIFIEDINFITWAKGMLGKHTLDASFGQFVTILNWVAWKRDVFVAKVDKNYTSQICPNCGFHTGKKLLSEREHNCPECGYKTNRDVAAAQVIRNRGIEYALGHGVSENVCGDDLAGAVMPSQESVKQKLLGVNLRIPRKNCFSN</sequence>
<keyword evidence="7" id="KW-0175">Coiled coil</keyword>
<dbReference type="PATRIC" id="fig|1637645.4.peg.1755"/>
<keyword evidence="2" id="KW-0815">Transposition</keyword>
<evidence type="ECO:0000256" key="7">
    <source>
        <dbReference type="SAM" id="Coils"/>
    </source>
</evidence>
<dbReference type="Pfam" id="PF07282">
    <property type="entry name" value="Cas12f1-like_TNB"/>
    <property type="match status" value="1"/>
</dbReference>
<proteinExistence type="inferred from homology"/>
<keyword evidence="3" id="KW-0479">Metal-binding</keyword>
<evidence type="ECO:0000259" key="8">
    <source>
        <dbReference type="Pfam" id="PF01385"/>
    </source>
</evidence>
<dbReference type="GO" id="GO:0046872">
    <property type="term" value="F:metal ion binding"/>
    <property type="evidence" value="ECO:0007669"/>
    <property type="project" value="UniProtKB-KW"/>
</dbReference>
<comment type="caution">
    <text evidence="11">The sequence shown here is derived from an EMBL/GenBank/DDBJ whole genome shotgun (WGS) entry which is preliminary data.</text>
</comment>
<evidence type="ECO:0000256" key="5">
    <source>
        <dbReference type="ARBA" id="ARBA00023125"/>
    </source>
</evidence>
<comment type="similarity">
    <text evidence="1">In the C-terminal section; belongs to the transposase 35 family.</text>
</comment>
<evidence type="ECO:0000256" key="6">
    <source>
        <dbReference type="ARBA" id="ARBA00023172"/>
    </source>
</evidence>
<dbReference type="Proteomes" id="UP000033607">
    <property type="component" value="Unassembled WGS sequence"/>
</dbReference>
<evidence type="ECO:0000259" key="9">
    <source>
        <dbReference type="Pfam" id="PF07282"/>
    </source>
</evidence>
<dbReference type="GO" id="GO:0006310">
    <property type="term" value="P:DNA recombination"/>
    <property type="evidence" value="ECO:0007669"/>
    <property type="project" value="UniProtKB-KW"/>
</dbReference>
<accession>A0A0J9EZC9</accession>
<dbReference type="GO" id="GO:0032196">
    <property type="term" value="P:transposition"/>
    <property type="evidence" value="ECO:0007669"/>
    <property type="project" value="UniProtKB-KW"/>
</dbReference>
<dbReference type="InterPro" id="IPR010095">
    <property type="entry name" value="Cas12f1-like_TNB"/>
</dbReference>
<feature type="domain" description="Transposase putative helix-turn-helix" evidence="10">
    <location>
        <begin position="1"/>
        <end position="46"/>
    </location>
</feature>
<dbReference type="InterPro" id="IPR021027">
    <property type="entry name" value="Transposase_put_HTH"/>
</dbReference>
<feature type="coiled-coil region" evidence="7">
    <location>
        <begin position="222"/>
        <end position="266"/>
    </location>
</feature>
<dbReference type="EMBL" id="LATL02000133">
    <property type="protein sequence ID" value="KMW70545.1"/>
    <property type="molecule type" value="Genomic_DNA"/>
</dbReference>
<evidence type="ECO:0000313" key="13">
    <source>
        <dbReference type="Proteomes" id="UP000033607"/>
    </source>
</evidence>
<protein>
    <submittedName>
        <fullName evidence="11">Transposase</fullName>
    </submittedName>
</protein>
<evidence type="ECO:0000256" key="2">
    <source>
        <dbReference type="ARBA" id="ARBA00022578"/>
    </source>
</evidence>
<keyword evidence="6" id="KW-0233">DNA recombination</keyword>
<dbReference type="GO" id="GO:0003677">
    <property type="term" value="F:DNA binding"/>
    <property type="evidence" value="ECO:0007669"/>
    <property type="project" value="UniProtKB-KW"/>
</dbReference>
<evidence type="ECO:0000256" key="1">
    <source>
        <dbReference type="ARBA" id="ARBA00008761"/>
    </source>
</evidence>
<dbReference type="EMBL" id="LATL02000087">
    <property type="protein sequence ID" value="KMW70689.1"/>
    <property type="molecule type" value="Genomic_DNA"/>
</dbReference>
<dbReference type="NCBIfam" id="NF040570">
    <property type="entry name" value="guided_TnpB"/>
    <property type="match status" value="1"/>
</dbReference>
<dbReference type="RefSeq" id="WP_046280170.1">
    <property type="nucleotide sequence ID" value="NZ_LATL02000087.1"/>
</dbReference>
<dbReference type="OrthoDB" id="459009at2"/>
<keyword evidence="4" id="KW-0862">Zinc</keyword>